<dbReference type="GeneID" id="68095295"/>
<dbReference type="RefSeq" id="XP_044550386.1">
    <property type="nucleotide sequence ID" value="XM_044692302.1"/>
</dbReference>
<proteinExistence type="predicted"/>
<evidence type="ECO:0000313" key="3">
    <source>
        <dbReference type="Proteomes" id="UP000816034"/>
    </source>
</evidence>
<dbReference type="EMBL" id="PYSW02000016">
    <property type="protein sequence ID" value="KAG2386394.1"/>
    <property type="molecule type" value="Genomic_DNA"/>
</dbReference>
<gene>
    <name evidence="2" type="ORF">C9374_002840</name>
</gene>
<evidence type="ECO:0000256" key="1">
    <source>
        <dbReference type="SAM" id="MobiDB-lite"/>
    </source>
</evidence>
<feature type="region of interest" description="Disordered" evidence="1">
    <location>
        <begin position="372"/>
        <end position="472"/>
    </location>
</feature>
<feature type="region of interest" description="Disordered" evidence="1">
    <location>
        <begin position="78"/>
        <end position="117"/>
    </location>
</feature>
<feature type="region of interest" description="Disordered" evidence="1">
    <location>
        <begin position="323"/>
        <end position="356"/>
    </location>
</feature>
<dbReference type="AlphaFoldDB" id="A0AA88KM04"/>
<protein>
    <submittedName>
        <fullName evidence="2">Uncharacterized protein</fullName>
    </submittedName>
</protein>
<organism evidence="2 3">
    <name type="scientific">Naegleria lovaniensis</name>
    <name type="common">Amoeba</name>
    <dbReference type="NCBI Taxonomy" id="51637"/>
    <lineage>
        <taxon>Eukaryota</taxon>
        <taxon>Discoba</taxon>
        <taxon>Heterolobosea</taxon>
        <taxon>Tetramitia</taxon>
        <taxon>Eutetramitia</taxon>
        <taxon>Vahlkampfiidae</taxon>
        <taxon>Naegleria</taxon>
    </lineage>
</organism>
<evidence type="ECO:0000313" key="2">
    <source>
        <dbReference type="EMBL" id="KAG2386394.1"/>
    </source>
</evidence>
<accession>A0AA88KM04</accession>
<dbReference type="Proteomes" id="UP000816034">
    <property type="component" value="Unassembled WGS sequence"/>
</dbReference>
<name>A0AA88KM04_NAELO</name>
<sequence>MSNNTNQDKAEFEFCLHQSPLQSDGSTFLPSQKESHYVESAFPSSSANSVFQFNLGPMKQAYHIPDNHVTSSPQQVIETSHNHASVSSSKPNSHQKITKPCKTSTRPSTRTTTSSPISHSLLSLLTCSSSSPSNSNAFTNPSPNHVPNHQQHSPLYSLQVCSSPTFMNSKSPQIMNACAHHQQPFHSEIPKKLNTAKRKLTATCTATPSPSNSASCSCSTITTTTTTTNNSDSCSPLSSSCAFISSPFVKNKAMNVSGSSSHPHDSFTQQPRSSSPRFVFFEHNGRDKKAKRKSATNFTKTLPFENVWFDGPPNHMKEVMHDRETPTHDQNTDSCHGRYVHNPPHHHHQGTNSCPTLDAKKKVVSNFHQVAFEEASKDNQRSSPKPPKSTTDYKHSPTTMNAFQSSPYREEELPSPPPSLMNSSSQTSSRNFFLSDSSFASSTTSSSLKVETSSSLRPKPQRTSISIKELLN</sequence>
<reference evidence="2 3" key="1">
    <citation type="journal article" date="2018" name="BMC Genomics">
        <title>The genome of Naegleria lovaniensis, the basis for a comparative approach to unravel pathogenicity factors of the human pathogenic amoeba N. fowleri.</title>
        <authorList>
            <person name="Liechti N."/>
            <person name="Schurch N."/>
            <person name="Bruggmann R."/>
            <person name="Wittwer M."/>
        </authorList>
    </citation>
    <scope>NUCLEOTIDE SEQUENCE [LARGE SCALE GENOMIC DNA]</scope>
    <source>
        <strain evidence="2 3">ATCC 30569</strain>
    </source>
</reference>
<feature type="compositionally biased region" description="Low complexity" evidence="1">
    <location>
        <begin position="103"/>
        <end position="117"/>
    </location>
</feature>
<feature type="compositionally biased region" description="Low complexity" evidence="1">
    <location>
        <begin position="432"/>
        <end position="456"/>
    </location>
</feature>
<feature type="compositionally biased region" description="Polar residues" evidence="1">
    <location>
        <begin position="78"/>
        <end position="95"/>
    </location>
</feature>
<feature type="region of interest" description="Disordered" evidence="1">
    <location>
        <begin position="255"/>
        <end position="276"/>
    </location>
</feature>
<keyword evidence="3" id="KW-1185">Reference proteome</keyword>
<comment type="caution">
    <text evidence="2">The sequence shown here is derived from an EMBL/GenBank/DDBJ whole genome shotgun (WGS) entry which is preliminary data.</text>
</comment>